<dbReference type="GO" id="GO:0090589">
    <property type="term" value="F:protein-phosphocysteine-trehalose phosphotransferase system transporter activity"/>
    <property type="evidence" value="ECO:0007669"/>
    <property type="project" value="TreeGrafter"/>
</dbReference>
<feature type="domain" description="PTS EIIC type-1" evidence="14">
    <location>
        <begin position="112"/>
        <end position="472"/>
    </location>
</feature>
<evidence type="ECO:0000313" key="18">
    <source>
        <dbReference type="Proteomes" id="UP001283366"/>
    </source>
</evidence>
<keyword evidence="7 12" id="KW-0812">Transmembrane</keyword>
<evidence type="ECO:0000256" key="4">
    <source>
        <dbReference type="ARBA" id="ARBA00022597"/>
    </source>
</evidence>
<proteinExistence type="predicted"/>
<feature type="transmembrane region" description="Helical" evidence="12">
    <location>
        <begin position="182"/>
        <end position="202"/>
    </location>
</feature>
<evidence type="ECO:0000259" key="14">
    <source>
        <dbReference type="PROSITE" id="PS51103"/>
    </source>
</evidence>
<dbReference type="PROSITE" id="PS51098">
    <property type="entry name" value="PTS_EIIB_TYPE_1"/>
    <property type="match status" value="1"/>
</dbReference>
<evidence type="ECO:0000256" key="6">
    <source>
        <dbReference type="ARBA" id="ARBA00022683"/>
    </source>
</evidence>
<keyword evidence="4" id="KW-0762">Sugar transport</keyword>
<keyword evidence="2" id="KW-0813">Transport</keyword>
<organism evidence="16 17">
    <name type="scientific">Vibrio mangrovi</name>
    <dbReference type="NCBI Taxonomy" id="474394"/>
    <lineage>
        <taxon>Bacteria</taxon>
        <taxon>Pseudomonadati</taxon>
        <taxon>Pseudomonadota</taxon>
        <taxon>Gammaproteobacteria</taxon>
        <taxon>Vibrionales</taxon>
        <taxon>Vibrionaceae</taxon>
        <taxon>Vibrio</taxon>
    </lineage>
</organism>
<keyword evidence="5" id="KW-0808">Transferase</keyword>
<evidence type="ECO:0000259" key="13">
    <source>
        <dbReference type="PROSITE" id="PS51098"/>
    </source>
</evidence>
<comment type="subcellular location">
    <subcellularLocation>
        <location evidence="1">Cell membrane</location>
        <topology evidence="1">Multi-pass membrane protein</topology>
    </subcellularLocation>
</comment>
<dbReference type="GO" id="GO:0009401">
    <property type="term" value="P:phosphoenolpyruvate-dependent sugar phosphotransferase system"/>
    <property type="evidence" value="ECO:0007669"/>
    <property type="project" value="UniProtKB-KW"/>
</dbReference>
<evidence type="ECO:0000313" key="16">
    <source>
        <dbReference type="EMBL" id="SMS01720.1"/>
    </source>
</evidence>
<evidence type="ECO:0000256" key="11">
    <source>
        <dbReference type="PROSITE-ProRule" id="PRU00421"/>
    </source>
</evidence>
<dbReference type="Proteomes" id="UP001283366">
    <property type="component" value="Unassembled WGS sequence"/>
</dbReference>
<evidence type="ECO:0000313" key="15">
    <source>
        <dbReference type="EMBL" id="MDW6004956.1"/>
    </source>
</evidence>
<dbReference type="SUPFAM" id="SSF55604">
    <property type="entry name" value="Glucose permease domain IIB"/>
    <property type="match status" value="1"/>
</dbReference>
<feature type="transmembrane region" description="Helical" evidence="12">
    <location>
        <begin position="214"/>
        <end position="235"/>
    </location>
</feature>
<dbReference type="OrthoDB" id="92465at2"/>
<dbReference type="Gene3D" id="3.30.1360.60">
    <property type="entry name" value="Glucose permease domain IIB"/>
    <property type="match status" value="1"/>
</dbReference>
<dbReference type="InterPro" id="IPR013013">
    <property type="entry name" value="PTS_EIIC_1"/>
</dbReference>
<name>A0A1Y6IY18_9VIBR</name>
<feature type="transmembrane region" description="Helical" evidence="12">
    <location>
        <begin position="151"/>
        <end position="170"/>
    </location>
</feature>
<keyword evidence="9 12" id="KW-1133">Transmembrane helix</keyword>
<sequence>MAYEKLAAEIVEGVGGAANIDSVIHCATRLRFKLLDSANTKRDELKEHGDIIAVVESGGQFQVVIGNHVGDVFAAIQSQLKNGGVAVDADVESQSTESASKEKQGILSIFIDIVSGIFTPLLGIMAASGILKGLLALGTAFQVMDAGSGTYQILNAASDSLFFFFPLVLGYTAGAKFGGNPFVTMAIGGALVHPSMIAAFQAQQLPDAAGLEFLGIPVTFMNYASSVIPIIFAAYVSCKLEKFFKPKLPSAVTNLFTPMLCILITTPLTFLVIGPAATWVSHMLASGFESIYNMSPMVAGIVIGAFWQVFVIFGLHWGFVPIIINNLSVLGADPIGPLCLAAVLAQAGACLGVFLRTRDTKTKALASSAFTTGLFGITEPAIYGVTLPRKRPFVFACISGGVGGAIIGFFQTKVYSFALPSILAFPQYIPPSGAVDITVWAAIAGAVVGIVLAAFLTFFFGEPREEKKAANHLATSVSK</sequence>
<gene>
    <name evidence="16" type="primary">bglF_3</name>
    <name evidence="15" type="ORF">SBX37_19020</name>
    <name evidence="16" type="ORF">VIM7927_03025</name>
</gene>
<keyword evidence="3" id="KW-1003">Cell membrane</keyword>
<feature type="transmembrane region" description="Helical" evidence="12">
    <location>
        <begin position="255"/>
        <end position="277"/>
    </location>
</feature>
<dbReference type="RefSeq" id="WP_087481751.1">
    <property type="nucleotide sequence ID" value="NZ_AP024884.1"/>
</dbReference>
<evidence type="ECO:0000256" key="3">
    <source>
        <dbReference type="ARBA" id="ARBA00022475"/>
    </source>
</evidence>
<keyword evidence="10 12" id="KW-0472">Membrane</keyword>
<dbReference type="GO" id="GO:0005886">
    <property type="term" value="C:plasma membrane"/>
    <property type="evidence" value="ECO:0007669"/>
    <property type="project" value="UniProtKB-SubCell"/>
</dbReference>
<dbReference type="PROSITE" id="PS51103">
    <property type="entry name" value="PTS_EIIC_TYPE_1"/>
    <property type="match status" value="1"/>
</dbReference>
<evidence type="ECO:0000256" key="9">
    <source>
        <dbReference type="ARBA" id="ARBA00022989"/>
    </source>
</evidence>
<dbReference type="PANTHER" id="PTHR30175:SF1">
    <property type="entry name" value="PTS SYSTEM ARBUTIN-, CELLOBIOSE-, AND SALICIN-SPECIFIC EIIBC COMPONENT-RELATED"/>
    <property type="match status" value="1"/>
</dbReference>
<reference evidence="15 18" key="2">
    <citation type="submission" date="2023-11" db="EMBL/GenBank/DDBJ databases">
        <title>Plant-associative lifestyle of Vibrio porteresiae and its evolutionary dynamics.</title>
        <authorList>
            <person name="Rameshkumar N."/>
            <person name="Kirti K."/>
        </authorList>
    </citation>
    <scope>NUCLEOTIDE SEQUENCE [LARGE SCALE GENOMIC DNA]</scope>
    <source>
        <strain evidence="15 18">MSSRF38</strain>
    </source>
</reference>
<evidence type="ECO:0000256" key="10">
    <source>
        <dbReference type="ARBA" id="ARBA00023136"/>
    </source>
</evidence>
<dbReference type="InterPro" id="IPR003352">
    <property type="entry name" value="PTS_EIIC"/>
</dbReference>
<accession>A0A1Y6IY18</accession>
<dbReference type="PROSITE" id="PS01035">
    <property type="entry name" value="PTS_EIIB_TYPE_1_CYS"/>
    <property type="match status" value="1"/>
</dbReference>
<evidence type="ECO:0000256" key="8">
    <source>
        <dbReference type="ARBA" id="ARBA00022777"/>
    </source>
</evidence>
<protein>
    <submittedName>
        <fullName evidence="16">PTS system beta-glucoside-specific EIIBCA component</fullName>
    </submittedName>
    <submittedName>
        <fullName evidence="15">PTS transporter subunit EIIC</fullName>
    </submittedName>
</protein>
<feature type="transmembrane region" description="Helical" evidence="12">
    <location>
        <begin position="335"/>
        <end position="355"/>
    </location>
</feature>
<dbReference type="GO" id="GO:0016301">
    <property type="term" value="F:kinase activity"/>
    <property type="evidence" value="ECO:0007669"/>
    <property type="project" value="UniProtKB-KW"/>
</dbReference>
<feature type="transmembrane region" description="Helical" evidence="12">
    <location>
        <begin position="297"/>
        <end position="323"/>
    </location>
</feature>
<dbReference type="EMBL" id="FXXI01000006">
    <property type="protein sequence ID" value="SMS01720.1"/>
    <property type="molecule type" value="Genomic_DNA"/>
</dbReference>
<dbReference type="InterPro" id="IPR036878">
    <property type="entry name" value="Glu_permease_IIB"/>
</dbReference>
<evidence type="ECO:0000256" key="2">
    <source>
        <dbReference type="ARBA" id="ARBA00022448"/>
    </source>
</evidence>
<dbReference type="EMBL" id="JAWRCO010000002">
    <property type="protein sequence ID" value="MDW6004956.1"/>
    <property type="molecule type" value="Genomic_DNA"/>
</dbReference>
<feature type="active site" description="Phosphocysteine intermediate; for EIIB activity" evidence="11">
    <location>
        <position position="26"/>
    </location>
</feature>
<evidence type="ECO:0000256" key="12">
    <source>
        <dbReference type="SAM" id="Phobius"/>
    </source>
</evidence>
<keyword evidence="18" id="KW-1185">Reference proteome</keyword>
<evidence type="ECO:0000313" key="17">
    <source>
        <dbReference type="Proteomes" id="UP000196125"/>
    </source>
</evidence>
<feature type="domain" description="PTS EIIB type-1" evidence="13">
    <location>
        <begin position="4"/>
        <end position="86"/>
    </location>
</feature>
<dbReference type="InterPro" id="IPR018113">
    <property type="entry name" value="PTrfase_EIIB_Cys"/>
</dbReference>
<dbReference type="PANTHER" id="PTHR30175">
    <property type="entry name" value="PHOSPHOTRANSFERASE SYSTEM TRANSPORT PROTEIN"/>
    <property type="match status" value="1"/>
</dbReference>
<dbReference type="Pfam" id="PF02378">
    <property type="entry name" value="PTS_EIIC"/>
    <property type="match status" value="1"/>
</dbReference>
<dbReference type="Proteomes" id="UP000196125">
    <property type="component" value="Unassembled WGS sequence"/>
</dbReference>
<evidence type="ECO:0000256" key="5">
    <source>
        <dbReference type="ARBA" id="ARBA00022679"/>
    </source>
</evidence>
<reference evidence="16 17" key="1">
    <citation type="submission" date="2017-05" db="EMBL/GenBank/DDBJ databases">
        <authorList>
            <person name="Song R."/>
            <person name="Chenine A.L."/>
            <person name="Ruprecht R.M."/>
        </authorList>
    </citation>
    <scope>NUCLEOTIDE SEQUENCE [LARGE SCALE GENOMIC DNA]</scope>
    <source>
        <strain evidence="16 17">CECT 7927</strain>
    </source>
</reference>
<keyword evidence="8" id="KW-0418">Kinase</keyword>
<dbReference type="InterPro" id="IPR050558">
    <property type="entry name" value="PTS_Sugar-Specific_Components"/>
</dbReference>
<feature type="transmembrane region" description="Helical" evidence="12">
    <location>
        <begin position="393"/>
        <end position="417"/>
    </location>
</feature>
<keyword evidence="6" id="KW-0598">Phosphotransferase system</keyword>
<dbReference type="AlphaFoldDB" id="A0A1Y6IY18"/>
<evidence type="ECO:0000256" key="7">
    <source>
        <dbReference type="ARBA" id="ARBA00022692"/>
    </source>
</evidence>
<dbReference type="Pfam" id="PF00367">
    <property type="entry name" value="PTS_EIIB"/>
    <property type="match status" value="1"/>
</dbReference>
<feature type="transmembrane region" description="Helical" evidence="12">
    <location>
        <begin position="367"/>
        <end position="386"/>
    </location>
</feature>
<dbReference type="CDD" id="cd00212">
    <property type="entry name" value="PTS_IIB_glc"/>
    <property type="match status" value="1"/>
</dbReference>
<dbReference type="GO" id="GO:0008982">
    <property type="term" value="F:protein-N(PI)-phosphohistidine-sugar phosphotransferase activity"/>
    <property type="evidence" value="ECO:0007669"/>
    <property type="project" value="InterPro"/>
</dbReference>
<evidence type="ECO:0000256" key="1">
    <source>
        <dbReference type="ARBA" id="ARBA00004651"/>
    </source>
</evidence>
<dbReference type="GO" id="GO:0015771">
    <property type="term" value="P:trehalose transport"/>
    <property type="evidence" value="ECO:0007669"/>
    <property type="project" value="TreeGrafter"/>
</dbReference>
<feature type="transmembrane region" description="Helical" evidence="12">
    <location>
        <begin position="109"/>
        <end position="131"/>
    </location>
</feature>
<feature type="transmembrane region" description="Helical" evidence="12">
    <location>
        <begin position="437"/>
        <end position="460"/>
    </location>
</feature>
<dbReference type="InterPro" id="IPR001996">
    <property type="entry name" value="PTS_IIB_1"/>
</dbReference>